<dbReference type="InterPro" id="IPR014922">
    <property type="entry name" value="YdhG-like"/>
</dbReference>
<reference evidence="2 3" key="1">
    <citation type="submission" date="2018-11" db="EMBL/GenBank/DDBJ databases">
        <title>Species Designations Belie Phenotypic and Genotypic Heterogeneity in Oral Streptococci.</title>
        <authorList>
            <person name="Velsko I."/>
        </authorList>
    </citation>
    <scope>NUCLEOTIDE SEQUENCE [LARGE SCALE GENOMIC DNA]</scope>
    <source>
        <strain evidence="2 3">KLC04</strain>
    </source>
</reference>
<dbReference type="Proteomes" id="UP000272846">
    <property type="component" value="Unassembled WGS sequence"/>
</dbReference>
<proteinExistence type="predicted"/>
<dbReference type="RefSeq" id="WP_260469328.1">
    <property type="nucleotide sequence ID" value="NZ_CAXTGR010000001.1"/>
</dbReference>
<sequence>MNQKVKNLLDDWLINNPALYEIANSVRTKIRQLSDTVVEEVKYGGILFAAPEPFCGIFVYKQHVTVEFGRGAEMADPYGLLEGKGKGRRHLKLHTLEDIENKHLTGLLAIGSKSSRIKLLSAPCRIYSLIWINNLFSIII</sequence>
<gene>
    <name evidence="2" type="ORF">D8888_02880</name>
</gene>
<feature type="domain" description="YdhG-like" evidence="1">
    <location>
        <begin position="21"/>
        <end position="108"/>
    </location>
</feature>
<name>A0AAE8KAK0_STRSA</name>
<evidence type="ECO:0000313" key="3">
    <source>
        <dbReference type="Proteomes" id="UP000272846"/>
    </source>
</evidence>
<organism evidence="2 3">
    <name type="scientific">Streptococcus sanguinis</name>
    <dbReference type="NCBI Taxonomy" id="1305"/>
    <lineage>
        <taxon>Bacteria</taxon>
        <taxon>Bacillati</taxon>
        <taxon>Bacillota</taxon>
        <taxon>Bacilli</taxon>
        <taxon>Lactobacillales</taxon>
        <taxon>Streptococcaceae</taxon>
        <taxon>Streptococcus</taxon>
    </lineage>
</organism>
<protein>
    <recommendedName>
        <fullName evidence="1">YdhG-like domain-containing protein</fullName>
    </recommendedName>
</protein>
<dbReference type="AlphaFoldDB" id="A0AAE8KAK0"/>
<evidence type="ECO:0000259" key="1">
    <source>
        <dbReference type="Pfam" id="PF08818"/>
    </source>
</evidence>
<dbReference type="EMBL" id="RJMK01000001">
    <property type="protein sequence ID" value="RSI09857.1"/>
    <property type="molecule type" value="Genomic_DNA"/>
</dbReference>
<dbReference type="Pfam" id="PF08818">
    <property type="entry name" value="DUF1801"/>
    <property type="match status" value="1"/>
</dbReference>
<evidence type="ECO:0000313" key="2">
    <source>
        <dbReference type="EMBL" id="RSI09857.1"/>
    </source>
</evidence>
<comment type="caution">
    <text evidence="2">The sequence shown here is derived from an EMBL/GenBank/DDBJ whole genome shotgun (WGS) entry which is preliminary data.</text>
</comment>
<accession>A0AAE8KAK0</accession>
<dbReference type="SUPFAM" id="SSF159888">
    <property type="entry name" value="YdhG-like"/>
    <property type="match status" value="1"/>
</dbReference>